<proteinExistence type="inferred from homology"/>
<dbReference type="AlphaFoldDB" id="A0A855N724"/>
<keyword evidence="4" id="KW-0012">Acyltransferase</keyword>
<dbReference type="CDD" id="cd03349">
    <property type="entry name" value="LbH_XAT"/>
    <property type="match status" value="1"/>
</dbReference>
<dbReference type="PANTHER" id="PTHR43300">
    <property type="entry name" value="ACETYLTRANSFERASE"/>
    <property type="match status" value="1"/>
</dbReference>
<comment type="similarity">
    <text evidence="1">Belongs to the transferase hexapeptide repeat family.</text>
</comment>
<keyword evidence="2" id="KW-0808">Transferase</keyword>
<dbReference type="RefSeq" id="WP_059432505.1">
    <property type="nucleotide sequence ID" value="NZ_FAUU01000001.1"/>
</dbReference>
<dbReference type="PANTHER" id="PTHR43300:SF11">
    <property type="entry name" value="ACETYLTRANSFERASE RV3034C-RELATED"/>
    <property type="match status" value="1"/>
</dbReference>
<gene>
    <name evidence="6" type="ORF">CDQ78_04280</name>
</gene>
<dbReference type="PROSITE" id="PS00101">
    <property type="entry name" value="HEXAPEP_TRANSFERASES"/>
    <property type="match status" value="1"/>
</dbReference>
<evidence type="ECO:0000256" key="3">
    <source>
        <dbReference type="ARBA" id="ARBA00022737"/>
    </source>
</evidence>
<name>A0A855N724_CAMHY</name>
<dbReference type="InterPro" id="IPR018357">
    <property type="entry name" value="Hexapep_transf_CS"/>
</dbReference>
<keyword evidence="3" id="KW-0677">Repeat</keyword>
<dbReference type="InterPro" id="IPR056818">
    <property type="entry name" value="GlmU/GlgC-like_hexapep"/>
</dbReference>
<comment type="caution">
    <text evidence="6">The sequence shown here is derived from an EMBL/GenBank/DDBJ whole genome shotgun (WGS) entry which is preliminary data.</text>
</comment>
<sequence>MNFIDNKVNIADTAVVLNSTLKMYTRIKAYAEVRDSILGEYSYISQQSIINKTNIGKFCSISSGCYVGLWEHNTQVSTHSFYLYEHSGEFVKGYRNYDKDYMETNIANDVWIGANALVLKGVNIGNGAIIGGGAVVTKDVPDYAVVVGNPAKILKFRYSKEDIEFMLRVKWWNFDRQKLQKLIDQNAFDSFDKFKKIIVANRWGGYTNNLQNIYVARVA</sequence>
<protein>
    <recommendedName>
        <fullName evidence="5">Glucose-1-phosphate adenylyltransferase/Bifunctional protein GlmU-like C-terminal hexapeptide domain-containing protein</fullName>
    </recommendedName>
</protein>
<evidence type="ECO:0000313" key="7">
    <source>
        <dbReference type="Proteomes" id="UP000239685"/>
    </source>
</evidence>
<dbReference type="Gene3D" id="2.160.10.10">
    <property type="entry name" value="Hexapeptide repeat proteins"/>
    <property type="match status" value="1"/>
</dbReference>
<evidence type="ECO:0000256" key="4">
    <source>
        <dbReference type="ARBA" id="ARBA00023315"/>
    </source>
</evidence>
<dbReference type="Pfam" id="PF24894">
    <property type="entry name" value="Hexapep_GlmU"/>
    <property type="match status" value="1"/>
</dbReference>
<dbReference type="InterPro" id="IPR050179">
    <property type="entry name" value="Trans_hexapeptide_repeat"/>
</dbReference>
<dbReference type="SUPFAM" id="SSF51161">
    <property type="entry name" value="Trimeric LpxA-like enzymes"/>
    <property type="match status" value="1"/>
</dbReference>
<dbReference type="Pfam" id="PF00132">
    <property type="entry name" value="Hexapep"/>
    <property type="match status" value="1"/>
</dbReference>
<evidence type="ECO:0000256" key="2">
    <source>
        <dbReference type="ARBA" id="ARBA00022679"/>
    </source>
</evidence>
<organism evidence="6 7">
    <name type="scientific">Campylobacter hyointestinalis subsp. hyointestinalis</name>
    <dbReference type="NCBI Taxonomy" id="91352"/>
    <lineage>
        <taxon>Bacteria</taxon>
        <taxon>Pseudomonadati</taxon>
        <taxon>Campylobacterota</taxon>
        <taxon>Epsilonproteobacteria</taxon>
        <taxon>Campylobacterales</taxon>
        <taxon>Campylobacteraceae</taxon>
        <taxon>Campylobacter</taxon>
    </lineage>
</organism>
<evidence type="ECO:0000259" key="5">
    <source>
        <dbReference type="Pfam" id="PF24894"/>
    </source>
</evidence>
<evidence type="ECO:0000313" key="6">
    <source>
        <dbReference type="EMBL" id="PPB72160.1"/>
    </source>
</evidence>
<accession>A0A855N724</accession>
<feature type="domain" description="Glucose-1-phosphate adenylyltransferase/Bifunctional protein GlmU-like C-terminal hexapeptide" evidence="5">
    <location>
        <begin position="11"/>
        <end position="69"/>
    </location>
</feature>
<dbReference type="Proteomes" id="UP000239685">
    <property type="component" value="Unassembled WGS sequence"/>
</dbReference>
<dbReference type="GO" id="GO:0016746">
    <property type="term" value="F:acyltransferase activity"/>
    <property type="evidence" value="ECO:0007669"/>
    <property type="project" value="UniProtKB-KW"/>
</dbReference>
<reference evidence="6 7" key="1">
    <citation type="submission" date="2017-06" db="EMBL/GenBank/DDBJ databases">
        <title>Updating the genomic taxonomy and epidemiology of Campylobacter hyointestinalis; discovery in New Zealand farmed ruminants.</title>
        <authorList>
            <person name="Wilkinson D.A."/>
            <person name="Fayaz A."/>
            <person name="Biggs P.J."/>
            <person name="Midwinter A.C."/>
        </authorList>
    </citation>
    <scope>NUCLEOTIDE SEQUENCE [LARGE SCALE GENOMIC DNA]</scope>
    <source>
        <strain evidence="6 7">S1614a</strain>
    </source>
</reference>
<evidence type="ECO:0000256" key="1">
    <source>
        <dbReference type="ARBA" id="ARBA00007274"/>
    </source>
</evidence>
<dbReference type="InterPro" id="IPR011004">
    <property type="entry name" value="Trimer_LpxA-like_sf"/>
</dbReference>
<dbReference type="EMBL" id="NIQP01000003">
    <property type="protein sequence ID" value="PPB72160.1"/>
    <property type="molecule type" value="Genomic_DNA"/>
</dbReference>
<dbReference type="InterPro" id="IPR001451">
    <property type="entry name" value="Hexapep"/>
</dbReference>